<dbReference type="GO" id="GO:0005737">
    <property type="term" value="C:cytoplasm"/>
    <property type="evidence" value="ECO:0007669"/>
    <property type="project" value="TreeGrafter"/>
</dbReference>
<protein>
    <recommendedName>
        <fullName evidence="3">Rho-GAP domain-containing protein</fullName>
    </recommendedName>
</protein>
<feature type="domain" description="Rho-GAP" evidence="3">
    <location>
        <begin position="9"/>
        <end position="228"/>
    </location>
</feature>
<accession>A0A8H7R2C6</accession>
<dbReference type="InterPro" id="IPR000198">
    <property type="entry name" value="RhoGAP_dom"/>
</dbReference>
<evidence type="ECO:0000256" key="1">
    <source>
        <dbReference type="ARBA" id="ARBA00022468"/>
    </source>
</evidence>
<feature type="region of interest" description="Disordered" evidence="2">
    <location>
        <begin position="292"/>
        <end position="344"/>
    </location>
</feature>
<dbReference type="Proteomes" id="UP000650833">
    <property type="component" value="Unassembled WGS sequence"/>
</dbReference>
<evidence type="ECO:0000313" key="5">
    <source>
        <dbReference type="Proteomes" id="UP000650833"/>
    </source>
</evidence>
<evidence type="ECO:0000256" key="2">
    <source>
        <dbReference type="SAM" id="MobiDB-lite"/>
    </source>
</evidence>
<comment type="caution">
    <text evidence="4">The sequence shown here is derived from an EMBL/GenBank/DDBJ whole genome shotgun (WGS) entry which is preliminary data.</text>
</comment>
<gene>
    <name evidence="4" type="ORF">INT46_008993</name>
</gene>
<dbReference type="AlphaFoldDB" id="A0A8H7R2C6"/>
<dbReference type="Pfam" id="PF00620">
    <property type="entry name" value="RhoGAP"/>
    <property type="match status" value="1"/>
</dbReference>
<keyword evidence="5" id="KW-1185">Reference proteome</keyword>
<dbReference type="OrthoDB" id="79452at2759"/>
<organism evidence="4 5">
    <name type="scientific">Mucor plumbeus</name>
    <dbReference type="NCBI Taxonomy" id="97098"/>
    <lineage>
        <taxon>Eukaryota</taxon>
        <taxon>Fungi</taxon>
        <taxon>Fungi incertae sedis</taxon>
        <taxon>Mucoromycota</taxon>
        <taxon>Mucoromycotina</taxon>
        <taxon>Mucoromycetes</taxon>
        <taxon>Mucorales</taxon>
        <taxon>Mucorineae</taxon>
        <taxon>Mucoraceae</taxon>
        <taxon>Mucor</taxon>
    </lineage>
</organism>
<dbReference type="SUPFAM" id="SSF48350">
    <property type="entry name" value="GTPase activation domain, GAP"/>
    <property type="match status" value="1"/>
</dbReference>
<feature type="compositionally biased region" description="Low complexity" evidence="2">
    <location>
        <begin position="305"/>
        <end position="336"/>
    </location>
</feature>
<dbReference type="GO" id="GO:0005096">
    <property type="term" value="F:GTPase activator activity"/>
    <property type="evidence" value="ECO:0007669"/>
    <property type="project" value="UniProtKB-KW"/>
</dbReference>
<dbReference type="Gene3D" id="1.10.555.10">
    <property type="entry name" value="Rho GTPase activation protein"/>
    <property type="match status" value="1"/>
</dbReference>
<dbReference type="InterPro" id="IPR050729">
    <property type="entry name" value="Rho-GAP"/>
</dbReference>
<dbReference type="EMBL" id="JAEPRC010000235">
    <property type="protein sequence ID" value="KAG2203209.1"/>
    <property type="molecule type" value="Genomic_DNA"/>
</dbReference>
<dbReference type="PROSITE" id="PS50238">
    <property type="entry name" value="RHOGAP"/>
    <property type="match status" value="1"/>
</dbReference>
<reference evidence="4" key="1">
    <citation type="submission" date="2020-12" db="EMBL/GenBank/DDBJ databases">
        <title>Metabolic potential, ecology and presence of endohyphal bacteria is reflected in genomic diversity of Mucoromycotina.</title>
        <authorList>
            <person name="Muszewska A."/>
            <person name="Okrasinska A."/>
            <person name="Steczkiewicz K."/>
            <person name="Drgas O."/>
            <person name="Orlowska M."/>
            <person name="Perlinska-Lenart U."/>
            <person name="Aleksandrzak-Piekarczyk T."/>
            <person name="Szatraj K."/>
            <person name="Zielenkiewicz U."/>
            <person name="Pilsyk S."/>
            <person name="Malc E."/>
            <person name="Mieczkowski P."/>
            <person name="Kruszewska J.S."/>
            <person name="Biernat P."/>
            <person name="Pawlowska J."/>
        </authorList>
    </citation>
    <scope>NUCLEOTIDE SEQUENCE</scope>
    <source>
        <strain evidence="4">CBS 226.32</strain>
    </source>
</reference>
<dbReference type="InterPro" id="IPR008936">
    <property type="entry name" value="Rho_GTPase_activation_prot"/>
</dbReference>
<evidence type="ECO:0000313" key="4">
    <source>
        <dbReference type="EMBL" id="KAG2203209.1"/>
    </source>
</evidence>
<evidence type="ECO:0000259" key="3">
    <source>
        <dbReference type="PROSITE" id="PS50238"/>
    </source>
</evidence>
<dbReference type="CDD" id="cd00159">
    <property type="entry name" value="RhoGAP"/>
    <property type="match status" value="1"/>
</dbReference>
<feature type="compositionally biased region" description="Low complexity" evidence="2">
    <location>
        <begin position="510"/>
        <end position="522"/>
    </location>
</feature>
<feature type="compositionally biased region" description="Polar residues" evidence="2">
    <location>
        <begin position="462"/>
        <end position="509"/>
    </location>
</feature>
<sequence>MQSPLLFGSPLVTALARSSFTTPSGLSIPGILGKCFHEIEEKGLDIEGIFRKSGSTATVNQLQIQFEENHNPFLVNLPSTISTHSLAALFKRYLQQLPEPVIPRNCQSLFIKIFDEEKYTKETLKRRLKEVCKTLPHEHLHLLQFLFEVAHSIQQHQDKNQMSIESLAIIFAPTCVHIDAVSQLLPDSKQDPSASYSFDSHIKPCSASYTSLPVMLNKQLFRKARKLLLNAVVRKKQQGSRNKLAYGNISTTTLLYKPNELLQLELVKESNTWIRIFEFMMSYPEVFTTLTNPRKPQKYTRPVLSTNTSTSTTNTSISTTNTSTSTTNTSTSTTNNDTKKAPTIADHSPVNIKHHKIDPLSLWTSPFNQQEKKMLVDFSTWEFTESHDLTKTLENFDLKVDHGSGGSFVDKKDQKSQSLLLSSSSATKYVKTLQSWKIREEENPTIVIPQEVIISNKRKTASSRNNSTNKGGSSRLASPSTVNRGNDWTKFNTTIAEPNERNSANQSLFQQQQQQQPQIQIL</sequence>
<dbReference type="GO" id="GO:0007165">
    <property type="term" value="P:signal transduction"/>
    <property type="evidence" value="ECO:0007669"/>
    <property type="project" value="InterPro"/>
</dbReference>
<dbReference type="PANTHER" id="PTHR23176">
    <property type="entry name" value="RHO/RAC/CDC GTPASE-ACTIVATING PROTEIN"/>
    <property type="match status" value="1"/>
</dbReference>
<dbReference type="SMART" id="SM00324">
    <property type="entry name" value="RhoGAP"/>
    <property type="match status" value="1"/>
</dbReference>
<name>A0A8H7R2C6_9FUNG</name>
<dbReference type="PANTHER" id="PTHR23176:SF129">
    <property type="entry name" value="RHO GTPASE ACTIVATING PROTEIN AT 16F, ISOFORM E-RELATED"/>
    <property type="match status" value="1"/>
</dbReference>
<proteinExistence type="predicted"/>
<feature type="region of interest" description="Disordered" evidence="2">
    <location>
        <begin position="458"/>
        <end position="522"/>
    </location>
</feature>
<keyword evidence="1" id="KW-0343">GTPase activation</keyword>